<gene>
    <name evidence="2" type="ORF">ZHAS_00021269</name>
</gene>
<feature type="region of interest" description="Disordered" evidence="1">
    <location>
        <begin position="35"/>
        <end position="60"/>
    </location>
</feature>
<evidence type="ECO:0000313" key="4">
    <source>
        <dbReference type="Proteomes" id="UP000030765"/>
    </source>
</evidence>
<reference evidence="3" key="2">
    <citation type="submission" date="2020-05" db="UniProtKB">
        <authorList>
            <consortium name="EnsemblMetazoa"/>
        </authorList>
    </citation>
    <scope>IDENTIFICATION</scope>
</reference>
<reference evidence="2 4" key="1">
    <citation type="journal article" date="2014" name="BMC Genomics">
        <title>Genome sequence of Anopheles sinensis provides insight into genetics basis of mosquito competence for malaria parasites.</title>
        <authorList>
            <person name="Zhou D."/>
            <person name="Zhang D."/>
            <person name="Ding G."/>
            <person name="Shi L."/>
            <person name="Hou Q."/>
            <person name="Ye Y."/>
            <person name="Xu Y."/>
            <person name="Zhou H."/>
            <person name="Xiong C."/>
            <person name="Li S."/>
            <person name="Yu J."/>
            <person name="Hong S."/>
            <person name="Yu X."/>
            <person name="Zou P."/>
            <person name="Chen C."/>
            <person name="Chang X."/>
            <person name="Wang W."/>
            <person name="Lv Y."/>
            <person name="Sun Y."/>
            <person name="Ma L."/>
            <person name="Shen B."/>
            <person name="Zhu C."/>
        </authorList>
    </citation>
    <scope>NUCLEOTIDE SEQUENCE [LARGE SCALE GENOMIC DNA]</scope>
</reference>
<keyword evidence="4" id="KW-1185">Reference proteome</keyword>
<dbReference type="Proteomes" id="UP000030765">
    <property type="component" value="Unassembled WGS sequence"/>
</dbReference>
<dbReference type="EMBL" id="ATLV01026282">
    <property type="status" value="NOT_ANNOTATED_CDS"/>
    <property type="molecule type" value="Genomic_DNA"/>
</dbReference>
<evidence type="ECO:0000313" key="3">
    <source>
        <dbReference type="EnsemblMetazoa" id="ASIC021269-PA"/>
    </source>
</evidence>
<organism evidence="2">
    <name type="scientific">Anopheles sinensis</name>
    <name type="common">Mosquito</name>
    <dbReference type="NCBI Taxonomy" id="74873"/>
    <lineage>
        <taxon>Eukaryota</taxon>
        <taxon>Metazoa</taxon>
        <taxon>Ecdysozoa</taxon>
        <taxon>Arthropoda</taxon>
        <taxon>Hexapoda</taxon>
        <taxon>Insecta</taxon>
        <taxon>Pterygota</taxon>
        <taxon>Neoptera</taxon>
        <taxon>Endopterygota</taxon>
        <taxon>Diptera</taxon>
        <taxon>Nematocera</taxon>
        <taxon>Culicoidea</taxon>
        <taxon>Culicidae</taxon>
        <taxon>Anophelinae</taxon>
        <taxon>Anopheles</taxon>
    </lineage>
</organism>
<evidence type="ECO:0000313" key="2">
    <source>
        <dbReference type="EMBL" id="KFB52979.1"/>
    </source>
</evidence>
<proteinExistence type="predicted"/>
<feature type="region of interest" description="Disordered" evidence="1">
    <location>
        <begin position="92"/>
        <end position="111"/>
    </location>
</feature>
<dbReference type="VEuPathDB" id="VectorBase:ASIS018431"/>
<dbReference type="VEuPathDB" id="VectorBase:ASIC021269"/>
<accession>A0A084WRY5</accession>
<evidence type="ECO:0000256" key="1">
    <source>
        <dbReference type="SAM" id="MobiDB-lite"/>
    </source>
</evidence>
<dbReference type="EnsemblMetazoa" id="ASIC021269-RA">
    <property type="protein sequence ID" value="ASIC021269-PA"/>
    <property type="gene ID" value="ASIC021269"/>
</dbReference>
<name>A0A084WRY5_ANOSI</name>
<dbReference type="EMBL" id="KE525409">
    <property type="protein sequence ID" value="KFB52979.1"/>
    <property type="molecule type" value="Genomic_DNA"/>
</dbReference>
<dbReference type="AlphaFoldDB" id="A0A084WRY5"/>
<sequence>MRNTRREVSHRIGNLAPAAMLHAGGNNRSLLARPSTAVPVGSGGKLRRGWQSDYHQPTRGHNVTMSSTVRFASGARTDQVRNPMKIVKIPITSSEKRRQKTRNATKGSRPDRRKLALDLFRPWAVGSGVWQFSASWLSTFRF</sequence>
<protein>
    <submittedName>
        <fullName evidence="2 3">Uncharacterized protein</fullName>
    </submittedName>
</protein>